<evidence type="ECO:0000256" key="3">
    <source>
        <dbReference type="ARBA" id="ARBA00022679"/>
    </source>
</evidence>
<evidence type="ECO:0000313" key="13">
    <source>
        <dbReference type="Proteomes" id="UP000427769"/>
    </source>
</evidence>
<organism evidence="12 13">
    <name type="scientific">Desulfosarcina widdelii</name>
    <dbReference type="NCBI Taxonomy" id="947919"/>
    <lineage>
        <taxon>Bacteria</taxon>
        <taxon>Pseudomonadati</taxon>
        <taxon>Thermodesulfobacteriota</taxon>
        <taxon>Desulfobacteria</taxon>
        <taxon>Desulfobacterales</taxon>
        <taxon>Desulfosarcinaceae</taxon>
        <taxon>Desulfosarcina</taxon>
    </lineage>
</organism>
<dbReference type="InterPro" id="IPR029044">
    <property type="entry name" value="Nucleotide-diphossugar_trans"/>
</dbReference>
<keyword evidence="6" id="KW-0342">GTP-binding</keyword>
<dbReference type="KEGG" id="dwd:DSCW_01480"/>
<dbReference type="EC" id="2.7.7.13" evidence="2"/>
<dbReference type="FunFam" id="3.90.550.10:FF:000046">
    <property type="entry name" value="Mannose-1-phosphate guanylyltransferase (GDP)"/>
    <property type="match status" value="1"/>
</dbReference>
<feature type="domain" description="Mannose-6-phosphate isomerase type II C-terminal" evidence="10">
    <location>
        <begin position="363"/>
        <end position="477"/>
    </location>
</feature>
<keyword evidence="3 12" id="KW-0808">Transferase</keyword>
<dbReference type="OrthoDB" id="9806359at2"/>
<keyword evidence="4 12" id="KW-0548">Nucleotidyltransferase</keyword>
<feature type="domain" description="MannoseP isomerase/GMP-like beta-helix" evidence="11">
    <location>
        <begin position="305"/>
        <end position="359"/>
    </location>
</feature>
<evidence type="ECO:0000259" key="9">
    <source>
        <dbReference type="Pfam" id="PF00483"/>
    </source>
</evidence>
<dbReference type="GO" id="GO:0004475">
    <property type="term" value="F:mannose-1-phosphate guanylyltransferase (GTP) activity"/>
    <property type="evidence" value="ECO:0007669"/>
    <property type="project" value="UniProtKB-EC"/>
</dbReference>
<evidence type="ECO:0000256" key="7">
    <source>
        <dbReference type="ARBA" id="ARBA00047343"/>
    </source>
</evidence>
<dbReference type="InterPro" id="IPR054566">
    <property type="entry name" value="ManC/GMP-like_b-helix"/>
</dbReference>
<evidence type="ECO:0000256" key="4">
    <source>
        <dbReference type="ARBA" id="ARBA00022695"/>
    </source>
</evidence>
<proteinExistence type="inferred from homology"/>
<evidence type="ECO:0000256" key="6">
    <source>
        <dbReference type="ARBA" id="ARBA00023134"/>
    </source>
</evidence>
<name>A0A5K7YZX2_9BACT</name>
<dbReference type="PANTHER" id="PTHR46390">
    <property type="entry name" value="MANNOSE-1-PHOSPHATE GUANYLYLTRANSFERASE"/>
    <property type="match status" value="1"/>
</dbReference>
<dbReference type="FunFam" id="2.60.120.10:FF:000032">
    <property type="entry name" value="Mannose-1-phosphate guanylyltransferase/mannose-6-phosphate isomerase"/>
    <property type="match status" value="1"/>
</dbReference>
<evidence type="ECO:0000256" key="2">
    <source>
        <dbReference type="ARBA" id="ARBA00012387"/>
    </source>
</evidence>
<evidence type="ECO:0000256" key="1">
    <source>
        <dbReference type="ARBA" id="ARBA00006115"/>
    </source>
</evidence>
<evidence type="ECO:0000256" key="8">
    <source>
        <dbReference type="RuleBase" id="RU004190"/>
    </source>
</evidence>
<evidence type="ECO:0000259" key="11">
    <source>
        <dbReference type="Pfam" id="PF22640"/>
    </source>
</evidence>
<dbReference type="SUPFAM" id="SSF53448">
    <property type="entry name" value="Nucleotide-diphospho-sugar transferases"/>
    <property type="match status" value="1"/>
</dbReference>
<comment type="catalytic activity">
    <reaction evidence="7">
        <text>alpha-D-mannose 1-phosphate + GTP + H(+) = GDP-alpha-D-mannose + diphosphate</text>
        <dbReference type="Rhea" id="RHEA:15229"/>
        <dbReference type="ChEBI" id="CHEBI:15378"/>
        <dbReference type="ChEBI" id="CHEBI:33019"/>
        <dbReference type="ChEBI" id="CHEBI:37565"/>
        <dbReference type="ChEBI" id="CHEBI:57527"/>
        <dbReference type="ChEBI" id="CHEBI:58409"/>
        <dbReference type="EC" id="2.7.7.13"/>
    </reaction>
</comment>
<evidence type="ECO:0000259" key="10">
    <source>
        <dbReference type="Pfam" id="PF01050"/>
    </source>
</evidence>
<evidence type="ECO:0000313" key="12">
    <source>
        <dbReference type="EMBL" id="BBO72731.1"/>
    </source>
</evidence>
<gene>
    <name evidence="12" type="primary">manC</name>
    <name evidence="12" type="ORF">DSCW_01480</name>
</gene>
<reference evidence="12 13" key="1">
    <citation type="submission" date="2019-11" db="EMBL/GenBank/DDBJ databases">
        <title>Comparative genomics of hydrocarbon-degrading Desulfosarcina strains.</title>
        <authorList>
            <person name="Watanabe M."/>
            <person name="Kojima H."/>
            <person name="Fukui M."/>
        </authorList>
    </citation>
    <scope>NUCLEOTIDE SEQUENCE [LARGE SCALE GENOMIC DNA]</scope>
    <source>
        <strain evidence="12 13">PP31</strain>
    </source>
</reference>
<dbReference type="Pfam" id="PF00483">
    <property type="entry name" value="NTP_transferase"/>
    <property type="match status" value="1"/>
</dbReference>
<dbReference type="InterPro" id="IPR014710">
    <property type="entry name" value="RmlC-like_jellyroll"/>
</dbReference>
<dbReference type="CDD" id="cd02509">
    <property type="entry name" value="GDP-M1P_Guanylyltransferase"/>
    <property type="match status" value="1"/>
</dbReference>
<dbReference type="AlphaFoldDB" id="A0A5K7YZX2"/>
<dbReference type="InterPro" id="IPR051161">
    <property type="entry name" value="Mannose-6P_isomerase_type2"/>
</dbReference>
<dbReference type="PANTHER" id="PTHR46390:SF1">
    <property type="entry name" value="MANNOSE-1-PHOSPHATE GUANYLYLTRANSFERASE"/>
    <property type="match status" value="1"/>
</dbReference>
<dbReference type="InterPro" id="IPR001538">
    <property type="entry name" value="Man6P_isomerase-2_C"/>
</dbReference>
<feature type="domain" description="Nucleotidyl transferase" evidence="9">
    <location>
        <begin position="12"/>
        <end position="296"/>
    </location>
</feature>
<dbReference type="Gene3D" id="3.90.550.10">
    <property type="entry name" value="Spore Coat Polysaccharide Biosynthesis Protein SpsA, Chain A"/>
    <property type="match status" value="1"/>
</dbReference>
<protein>
    <recommendedName>
        <fullName evidence="2">mannose-1-phosphate guanylyltransferase</fullName>
        <ecNumber evidence="2">2.7.7.13</ecNumber>
    </recommendedName>
</protein>
<dbReference type="InterPro" id="IPR049577">
    <property type="entry name" value="GMPP_N"/>
</dbReference>
<dbReference type="EMBL" id="AP021875">
    <property type="protein sequence ID" value="BBO72731.1"/>
    <property type="molecule type" value="Genomic_DNA"/>
</dbReference>
<accession>A0A5K7YZX2</accession>
<sequence>MNSTNQTPTILPVILAGGSGTRLWPLSRALYPKQLIRLVDRHTMLQNTILRLDGLADVGRPMVICNDEYRFMVAEQLRQIEIEPHAIILEPVGRNTAPALAVAAMRTMESGADPVLLILPADHHIQIPENFRQVVQAGVKHALDGRLITFGIVPQSPETGYGYIKMGEPLGENKEDDTAVTIAAFVEKPDLETAKQYLATKAYCWNSGMFMFRASTVLQALEAFVPDIVAACRKAVERGTADLDFFRLDKKAFSSCPGNSIDYAVMEKTDRGAMIPMEAGWNDLGSWEALWQVGEKDGMNNVVKGDVVLHDVEDSYLHAEDRLLAAVGLKDHIVVETSDAVMISPRDRVQDVKGLVDRLKAKQREETRSHKRSYRPWGTVDLLVTGARFQVNRITVKPGGALSLQKHFNRSEHWIVVRGSALVTRADEQFVLKEDSSTYISAGVAHRLENPGKIPLELIEVQTGGYIGEDDITRLEDIYGRHRENGGGE</sequence>
<dbReference type="GO" id="GO:0009298">
    <property type="term" value="P:GDP-mannose biosynthetic process"/>
    <property type="evidence" value="ECO:0007669"/>
    <property type="project" value="TreeGrafter"/>
</dbReference>
<dbReference type="GO" id="GO:0000271">
    <property type="term" value="P:polysaccharide biosynthetic process"/>
    <property type="evidence" value="ECO:0007669"/>
    <property type="project" value="InterPro"/>
</dbReference>
<comment type="similarity">
    <text evidence="1 8">Belongs to the mannose-6-phosphate isomerase type 2 family.</text>
</comment>
<dbReference type="InterPro" id="IPR011051">
    <property type="entry name" value="RmlC_Cupin_sf"/>
</dbReference>
<evidence type="ECO:0000256" key="5">
    <source>
        <dbReference type="ARBA" id="ARBA00022741"/>
    </source>
</evidence>
<dbReference type="Pfam" id="PF22640">
    <property type="entry name" value="ManC_GMP_beta-helix"/>
    <property type="match status" value="1"/>
</dbReference>
<dbReference type="Pfam" id="PF01050">
    <property type="entry name" value="MannoseP_isomer"/>
    <property type="match status" value="1"/>
</dbReference>
<dbReference type="Gene3D" id="2.60.120.10">
    <property type="entry name" value="Jelly Rolls"/>
    <property type="match status" value="1"/>
</dbReference>
<dbReference type="Proteomes" id="UP000427769">
    <property type="component" value="Chromosome"/>
</dbReference>
<dbReference type="InterPro" id="IPR005835">
    <property type="entry name" value="NTP_transferase_dom"/>
</dbReference>
<dbReference type="InterPro" id="IPR006375">
    <property type="entry name" value="Man1P_GuaTrfase/Man6P_Isoase"/>
</dbReference>
<dbReference type="RefSeq" id="WP_155301908.1">
    <property type="nucleotide sequence ID" value="NZ_AP021875.1"/>
</dbReference>
<dbReference type="NCBIfam" id="TIGR01479">
    <property type="entry name" value="GMP_PMI"/>
    <property type="match status" value="1"/>
</dbReference>
<dbReference type="SUPFAM" id="SSF51182">
    <property type="entry name" value="RmlC-like cupins"/>
    <property type="match status" value="1"/>
</dbReference>
<dbReference type="CDD" id="cd02213">
    <property type="entry name" value="cupin_PMI_typeII_C"/>
    <property type="match status" value="1"/>
</dbReference>
<keyword evidence="13" id="KW-1185">Reference proteome</keyword>
<keyword evidence="5" id="KW-0547">Nucleotide-binding</keyword>
<dbReference type="GO" id="GO:0005525">
    <property type="term" value="F:GTP binding"/>
    <property type="evidence" value="ECO:0007669"/>
    <property type="project" value="UniProtKB-KW"/>
</dbReference>